<proteinExistence type="predicted"/>
<accession>A0A0F8ZXX1</accession>
<name>A0A0F8ZXX1_9ZZZZ</name>
<dbReference type="EMBL" id="LAZR01045479">
    <property type="protein sequence ID" value="KKK98777.1"/>
    <property type="molecule type" value="Genomic_DNA"/>
</dbReference>
<feature type="compositionally biased region" description="Basic residues" evidence="1">
    <location>
        <begin position="32"/>
        <end position="41"/>
    </location>
</feature>
<feature type="non-terminal residue" evidence="2">
    <location>
        <position position="1"/>
    </location>
</feature>
<feature type="compositionally biased region" description="Basic and acidic residues" evidence="1">
    <location>
        <begin position="43"/>
        <end position="66"/>
    </location>
</feature>
<dbReference type="AlphaFoldDB" id="A0A0F8ZXX1"/>
<reference evidence="2" key="1">
    <citation type="journal article" date="2015" name="Nature">
        <title>Complex archaea that bridge the gap between prokaryotes and eukaryotes.</title>
        <authorList>
            <person name="Spang A."/>
            <person name="Saw J.H."/>
            <person name="Jorgensen S.L."/>
            <person name="Zaremba-Niedzwiedzka K."/>
            <person name="Martijn J."/>
            <person name="Lind A.E."/>
            <person name="van Eijk R."/>
            <person name="Schleper C."/>
            <person name="Guy L."/>
            <person name="Ettema T.J."/>
        </authorList>
    </citation>
    <scope>NUCLEOTIDE SEQUENCE</scope>
</reference>
<comment type="caution">
    <text evidence="2">The sequence shown here is derived from an EMBL/GenBank/DDBJ whole genome shotgun (WGS) entry which is preliminary data.</text>
</comment>
<organism evidence="2">
    <name type="scientific">marine sediment metagenome</name>
    <dbReference type="NCBI Taxonomy" id="412755"/>
    <lineage>
        <taxon>unclassified sequences</taxon>
        <taxon>metagenomes</taxon>
        <taxon>ecological metagenomes</taxon>
    </lineage>
</organism>
<evidence type="ECO:0000313" key="2">
    <source>
        <dbReference type="EMBL" id="KKK98777.1"/>
    </source>
</evidence>
<sequence>AEIGRLCSVDDKTVAKVAEDLTVAGKLNRPTKLKARRKSGKVIKSDAKKSRSEIRTKGGQTEEKQGLKKTKTGPKSQLDIDRVDVRMAIELIKDIAMSGADHVKNTGDFEFKKDFQYCSDWFAEAANACDAKAA</sequence>
<feature type="region of interest" description="Disordered" evidence="1">
    <location>
        <begin position="32"/>
        <end position="75"/>
    </location>
</feature>
<evidence type="ECO:0000256" key="1">
    <source>
        <dbReference type="SAM" id="MobiDB-lite"/>
    </source>
</evidence>
<gene>
    <name evidence="2" type="ORF">LCGC14_2639370</name>
</gene>
<protein>
    <submittedName>
        <fullName evidence="2">Uncharacterized protein</fullName>
    </submittedName>
</protein>